<sequence>MFTLPYAETKTSSRKPLSANGDNSLGKNKKTDGKTTREMERNDLLPPKSSPKPVTAEYRVNVKKTPSADEVSTEATNNIVALNAVTRESAAAKKKQVSFSPKSTNWMQFSEKIQPTANLWKLLMGCSIDNIEQRDCSDCEHSEWKIEYVYSSDLAFSVGKRASAHNDPSITILSQMEASLQKHLRSLEVDGKLEVELEEDSKKPKSAKFIEVILFCLVHIRVQEKISEGKLLES</sequence>
<dbReference type="Proteomes" id="UP001163835">
    <property type="component" value="Unassembled WGS sequence"/>
</dbReference>
<protein>
    <submittedName>
        <fullName evidence="1">Uncharacterized protein</fullName>
    </submittedName>
</protein>
<name>A0ACC1TPI7_9AGAR</name>
<proteinExistence type="predicted"/>
<gene>
    <name evidence="1" type="ORF">F5876DRAFT_68796</name>
</gene>
<accession>A0ACC1TPI7</accession>
<organism evidence="1 2">
    <name type="scientific">Lentinula aff. lateritia</name>
    <dbReference type="NCBI Taxonomy" id="2804960"/>
    <lineage>
        <taxon>Eukaryota</taxon>
        <taxon>Fungi</taxon>
        <taxon>Dikarya</taxon>
        <taxon>Basidiomycota</taxon>
        <taxon>Agaricomycotina</taxon>
        <taxon>Agaricomycetes</taxon>
        <taxon>Agaricomycetidae</taxon>
        <taxon>Agaricales</taxon>
        <taxon>Marasmiineae</taxon>
        <taxon>Omphalotaceae</taxon>
        <taxon>Lentinula</taxon>
    </lineage>
</organism>
<reference evidence="1" key="1">
    <citation type="submission" date="2022-09" db="EMBL/GenBank/DDBJ databases">
        <title>A Global Phylogenomic Analysis of the Shiitake Genus Lentinula.</title>
        <authorList>
            <consortium name="DOE Joint Genome Institute"/>
            <person name="Sierra-Patev S."/>
            <person name="Min B."/>
            <person name="Naranjo-Ortiz M."/>
            <person name="Looney B."/>
            <person name="Konkel Z."/>
            <person name="Slot J.C."/>
            <person name="Sakamoto Y."/>
            <person name="Steenwyk J.L."/>
            <person name="Rokas A."/>
            <person name="Carro J."/>
            <person name="Camarero S."/>
            <person name="Ferreira P."/>
            <person name="Molpeceres G."/>
            <person name="Ruiz-Duenas F.J."/>
            <person name="Serrano A."/>
            <person name="Henrissat B."/>
            <person name="Drula E."/>
            <person name="Hughes K.W."/>
            <person name="Mata J.L."/>
            <person name="Ishikawa N.K."/>
            <person name="Vargas-Isla R."/>
            <person name="Ushijima S."/>
            <person name="Smith C.A."/>
            <person name="Ahrendt S."/>
            <person name="Andreopoulos W."/>
            <person name="He G."/>
            <person name="Labutti K."/>
            <person name="Lipzen A."/>
            <person name="Ng V."/>
            <person name="Riley R."/>
            <person name="Sandor L."/>
            <person name="Barry K."/>
            <person name="Martinez A.T."/>
            <person name="Xiao Y."/>
            <person name="Gibbons J.G."/>
            <person name="Terashima K."/>
            <person name="Grigoriev I.V."/>
            <person name="Hibbett D.S."/>
        </authorList>
    </citation>
    <scope>NUCLEOTIDE SEQUENCE</scope>
    <source>
        <strain evidence="1">TMI1499</strain>
    </source>
</reference>
<keyword evidence="2" id="KW-1185">Reference proteome</keyword>
<dbReference type="EMBL" id="MU795398">
    <property type="protein sequence ID" value="KAJ3806627.1"/>
    <property type="molecule type" value="Genomic_DNA"/>
</dbReference>
<comment type="caution">
    <text evidence="1">The sequence shown here is derived from an EMBL/GenBank/DDBJ whole genome shotgun (WGS) entry which is preliminary data.</text>
</comment>
<evidence type="ECO:0000313" key="1">
    <source>
        <dbReference type="EMBL" id="KAJ3806627.1"/>
    </source>
</evidence>
<evidence type="ECO:0000313" key="2">
    <source>
        <dbReference type="Proteomes" id="UP001163835"/>
    </source>
</evidence>